<reference evidence="1 2" key="1">
    <citation type="submission" date="2008-10" db="EMBL/GenBank/DDBJ databases">
        <title>Draft genome sequence of Bifidobacterium catenulatum (DSM 16992).</title>
        <authorList>
            <person name="Sudarsanam P."/>
            <person name="Ley R."/>
            <person name="Guruge J."/>
            <person name="Turnbaugh P.J."/>
            <person name="Mahowald M."/>
            <person name="Liep D."/>
            <person name="Gordon J."/>
        </authorList>
    </citation>
    <scope>NUCLEOTIDE SEQUENCE [LARGE SCALE GENOMIC DNA]</scope>
    <source>
        <strain evidence="1 2">DSM 16992</strain>
    </source>
</reference>
<gene>
    <name evidence="1" type="ORF">BIFCAT_01792</name>
</gene>
<reference evidence="1 2" key="2">
    <citation type="submission" date="2008-10" db="EMBL/GenBank/DDBJ databases">
        <authorList>
            <person name="Fulton L."/>
            <person name="Clifton S."/>
            <person name="Fulton B."/>
            <person name="Xu J."/>
            <person name="Minx P."/>
            <person name="Pepin K.H."/>
            <person name="Johnson M."/>
            <person name="Bhonagiri V."/>
            <person name="Nash W.E."/>
            <person name="Mardis E.R."/>
            <person name="Wilson R.K."/>
        </authorList>
    </citation>
    <scope>NUCLEOTIDE SEQUENCE [LARGE SCALE GENOMIC DNA]</scope>
    <source>
        <strain evidence="1 2">DSM 16992</strain>
    </source>
</reference>
<organism evidence="1 2">
    <name type="scientific">Bifidobacterium catenulatum DSM 16992 = JCM 1194 = LMG 11043</name>
    <dbReference type="NCBI Taxonomy" id="566552"/>
    <lineage>
        <taxon>Bacteria</taxon>
        <taxon>Bacillati</taxon>
        <taxon>Actinomycetota</taxon>
        <taxon>Actinomycetes</taxon>
        <taxon>Bifidobacteriales</taxon>
        <taxon>Bifidobacteriaceae</taxon>
        <taxon>Bifidobacterium</taxon>
    </lineage>
</organism>
<name>B6XXB8_9BIFI</name>
<dbReference type="Proteomes" id="UP000003882">
    <property type="component" value="Unassembled WGS sequence"/>
</dbReference>
<evidence type="ECO:0000313" key="2">
    <source>
        <dbReference type="Proteomes" id="UP000003882"/>
    </source>
</evidence>
<protein>
    <submittedName>
        <fullName evidence="1">Uncharacterized protein</fullName>
    </submittedName>
</protein>
<proteinExistence type="predicted"/>
<sequence>MPRQSRIMHGFYQRMQQQITGNRTIAMSDFGDLRHIVDLQQRIGKNFEIHGLRRTTTRGSLGGVPGNSGIKRFVVGGFTAPVLLSLTGSP</sequence>
<dbReference type="AlphaFoldDB" id="B6XXB8"/>
<dbReference type="EMBL" id="ABXY01000026">
    <property type="protein sequence ID" value="EEB20709.1"/>
    <property type="molecule type" value="Genomic_DNA"/>
</dbReference>
<evidence type="ECO:0000313" key="1">
    <source>
        <dbReference type="EMBL" id="EEB20709.1"/>
    </source>
</evidence>
<comment type="caution">
    <text evidence="1">The sequence shown here is derived from an EMBL/GenBank/DDBJ whole genome shotgun (WGS) entry which is preliminary data.</text>
</comment>
<accession>B6XXB8</accession>